<organism evidence="1 2">
    <name type="scientific">Brevibacillus borstelensis AK1</name>
    <dbReference type="NCBI Taxonomy" id="1300222"/>
    <lineage>
        <taxon>Bacteria</taxon>
        <taxon>Bacillati</taxon>
        <taxon>Bacillota</taxon>
        <taxon>Bacilli</taxon>
        <taxon>Bacillales</taxon>
        <taxon>Paenibacillaceae</taxon>
        <taxon>Brevibacillus</taxon>
    </lineage>
</organism>
<dbReference type="OrthoDB" id="2475088at2"/>
<comment type="caution">
    <text evidence="1">The sequence shown here is derived from an EMBL/GenBank/DDBJ whole genome shotgun (WGS) entry which is preliminary data.</text>
</comment>
<accession>M8DCP3</accession>
<dbReference type="RefSeq" id="WP_003390315.1">
    <property type="nucleotide sequence ID" value="NZ_APBN01000010.1"/>
</dbReference>
<keyword evidence="2" id="KW-1185">Reference proteome</keyword>
<dbReference type="STRING" id="1300222.I532_19462"/>
<dbReference type="AlphaFoldDB" id="M8DCP3"/>
<evidence type="ECO:0000313" key="1">
    <source>
        <dbReference type="EMBL" id="EMT51127.1"/>
    </source>
</evidence>
<name>M8DCP3_9BACL</name>
<protein>
    <submittedName>
        <fullName evidence="1">Uncharacterized protein</fullName>
    </submittedName>
</protein>
<gene>
    <name evidence="1" type="ORF">I532_19462</name>
</gene>
<sequence length="252" mass="30299">MTVKNARELVNRCYEQTNCLMSVEELKERFILFVFGPYQDEIVSRYGLEYFYKHLDSINLTNCRKDFDRAVEEWYTHEHGKNEQQADYHDLLFTLVKDTIVHYQSGDRNILVRDVTKMLTSPTGYYRRWRSGQLGERNLPAYFKYLLRLGIRSLADIESLVDMWLVEQPHAFCKKQQQLFAKPPRRGRPNNAELAQLQEMVGQIKQNLTFQERERLRKIYYYHRKNLTMKEMVEKFKEYLRAKQNENDTQAG</sequence>
<dbReference type="EMBL" id="APBN01000010">
    <property type="protein sequence ID" value="EMT51127.1"/>
    <property type="molecule type" value="Genomic_DNA"/>
</dbReference>
<reference evidence="1 2" key="1">
    <citation type="submission" date="2013-03" db="EMBL/GenBank/DDBJ databases">
        <title>Assembly of a new bacterial strain Brevibacillus borstelensis AK1.</title>
        <authorList>
            <person name="Rajan I."/>
            <person name="PoliReddy D."/>
            <person name="Sugumar T."/>
            <person name="Rathinam K."/>
            <person name="Alqarawi S."/>
            <person name="Khalil A.B."/>
            <person name="Sivakumar N."/>
        </authorList>
    </citation>
    <scope>NUCLEOTIDE SEQUENCE [LARGE SCALE GENOMIC DNA]</scope>
    <source>
        <strain evidence="1 2">AK1</strain>
    </source>
</reference>
<dbReference type="PATRIC" id="fig|1300222.3.peg.4085"/>
<dbReference type="Proteomes" id="UP000012081">
    <property type="component" value="Unassembled WGS sequence"/>
</dbReference>
<proteinExistence type="predicted"/>
<evidence type="ECO:0000313" key="2">
    <source>
        <dbReference type="Proteomes" id="UP000012081"/>
    </source>
</evidence>